<feature type="transmembrane region" description="Helical" evidence="6">
    <location>
        <begin position="202"/>
        <end position="221"/>
    </location>
</feature>
<evidence type="ECO:0000313" key="7">
    <source>
        <dbReference type="RefSeq" id="XP_016991965.1"/>
    </source>
</evidence>
<comment type="similarity">
    <text evidence="5">Belongs to the MIP/aquaporin (TC 1.A.8) family.</text>
</comment>
<dbReference type="OrthoDB" id="3222at2759"/>
<dbReference type="SUPFAM" id="SSF81338">
    <property type="entry name" value="Aquaporin-like"/>
    <property type="match status" value="1"/>
</dbReference>
<dbReference type="InterPro" id="IPR000425">
    <property type="entry name" value="MIP"/>
</dbReference>
<dbReference type="Gene3D" id="1.20.1080.10">
    <property type="entry name" value="Glycerol uptake facilitator protein"/>
    <property type="match status" value="1"/>
</dbReference>
<keyword evidence="2 5" id="KW-0812">Transmembrane</keyword>
<evidence type="ECO:0000256" key="6">
    <source>
        <dbReference type="SAM" id="Phobius"/>
    </source>
</evidence>
<feature type="transmembrane region" description="Helical" evidence="6">
    <location>
        <begin position="127"/>
        <end position="150"/>
    </location>
</feature>
<sequence length="241" mass="26197">MTWDFLTFIRGVSEFSATALLMLFGCMGDAMNQGGENRSLVASVHYGLAVMVVMHVFGFVSGAHANPCISISCYFMGYIASEMMVMYVLCQVTGGFFGYFLLLQLLPKDVVDNSKPVVCLMEPLHSLSGYQIVAIECLLTAIFVLGWCALWDVRNGRFLDSVTIRMGLLVVACSLAGGQLTGASMNPARTLVPAIFHGKLDSVVLLLTGQILAAIMVPFIWSNAFTPRYKPLEIPICTGIN</sequence>
<evidence type="ECO:0000256" key="5">
    <source>
        <dbReference type="RuleBase" id="RU000477"/>
    </source>
</evidence>
<protein>
    <submittedName>
        <fullName evidence="7">Aquaporin-2</fullName>
    </submittedName>
</protein>
<feature type="transmembrane region" description="Helical" evidence="6">
    <location>
        <begin position="43"/>
        <end position="63"/>
    </location>
</feature>
<feature type="transmembrane region" description="Helical" evidence="6">
    <location>
        <begin position="162"/>
        <end position="182"/>
    </location>
</feature>
<evidence type="ECO:0000256" key="1">
    <source>
        <dbReference type="ARBA" id="ARBA00004141"/>
    </source>
</evidence>
<dbReference type="PANTHER" id="PTHR19139">
    <property type="entry name" value="AQUAPORIN TRANSPORTER"/>
    <property type="match status" value="1"/>
</dbReference>
<organism evidence="7">
    <name type="scientific">Drosophila rhopaloa</name>
    <name type="common">Fruit fly</name>
    <dbReference type="NCBI Taxonomy" id="1041015"/>
    <lineage>
        <taxon>Eukaryota</taxon>
        <taxon>Metazoa</taxon>
        <taxon>Ecdysozoa</taxon>
        <taxon>Arthropoda</taxon>
        <taxon>Hexapoda</taxon>
        <taxon>Insecta</taxon>
        <taxon>Pterygota</taxon>
        <taxon>Neoptera</taxon>
        <taxon>Endopterygota</taxon>
        <taxon>Diptera</taxon>
        <taxon>Brachycera</taxon>
        <taxon>Muscomorpha</taxon>
        <taxon>Ephydroidea</taxon>
        <taxon>Drosophilidae</taxon>
        <taxon>Drosophila</taxon>
        <taxon>Sophophora</taxon>
    </lineage>
</organism>
<dbReference type="PRINTS" id="PR00783">
    <property type="entry name" value="MINTRINSICP"/>
</dbReference>
<name>A0A6P4FN34_DRORH</name>
<dbReference type="AlphaFoldDB" id="A0A6P4FN34"/>
<dbReference type="PANTHER" id="PTHR19139:SF270">
    <property type="entry name" value="ENTOMOGLYCEROPORIN 1-RELATED"/>
    <property type="match status" value="1"/>
</dbReference>
<dbReference type="GO" id="GO:0015267">
    <property type="term" value="F:channel activity"/>
    <property type="evidence" value="ECO:0007669"/>
    <property type="project" value="InterPro"/>
</dbReference>
<dbReference type="GeneID" id="108053762"/>
<comment type="subcellular location">
    <subcellularLocation>
        <location evidence="1">Membrane</location>
        <topology evidence="1">Multi-pass membrane protein</topology>
    </subcellularLocation>
</comment>
<feature type="transmembrane region" description="Helical" evidence="6">
    <location>
        <begin position="84"/>
        <end position="107"/>
    </location>
</feature>
<keyword evidence="5" id="KW-0813">Transport</keyword>
<dbReference type="InterPro" id="IPR023271">
    <property type="entry name" value="Aquaporin-like"/>
</dbReference>
<dbReference type="OMA" id="CALWDVR"/>
<feature type="transmembrane region" description="Helical" evidence="6">
    <location>
        <begin position="12"/>
        <end position="31"/>
    </location>
</feature>
<keyword evidence="3 6" id="KW-1133">Transmembrane helix</keyword>
<evidence type="ECO:0000256" key="3">
    <source>
        <dbReference type="ARBA" id="ARBA00022989"/>
    </source>
</evidence>
<dbReference type="Pfam" id="PF00230">
    <property type="entry name" value="MIP"/>
    <property type="match status" value="1"/>
</dbReference>
<proteinExistence type="inferred from homology"/>
<evidence type="ECO:0000256" key="2">
    <source>
        <dbReference type="ARBA" id="ARBA00022692"/>
    </source>
</evidence>
<gene>
    <name evidence="7" type="primary">LOC108053762</name>
</gene>
<reference evidence="7" key="1">
    <citation type="submission" date="2025-08" db="UniProtKB">
        <authorList>
            <consortium name="RefSeq"/>
        </authorList>
    </citation>
    <scope>IDENTIFICATION</scope>
</reference>
<dbReference type="RefSeq" id="XP_016991965.1">
    <property type="nucleotide sequence ID" value="XM_017136476.1"/>
</dbReference>
<dbReference type="InterPro" id="IPR034294">
    <property type="entry name" value="Aquaporin_transptr"/>
</dbReference>
<evidence type="ECO:0000256" key="4">
    <source>
        <dbReference type="ARBA" id="ARBA00023136"/>
    </source>
</evidence>
<dbReference type="RefSeq" id="XP_016991965.2">
    <property type="nucleotide sequence ID" value="XM_017136476.2"/>
</dbReference>
<dbReference type="GO" id="GO:0005886">
    <property type="term" value="C:plasma membrane"/>
    <property type="evidence" value="ECO:0007669"/>
    <property type="project" value="TreeGrafter"/>
</dbReference>
<accession>A0A6P4FN34</accession>
<keyword evidence="4 6" id="KW-0472">Membrane</keyword>